<gene>
    <name evidence="1" type="ORF">ERUC_LOCUS31905</name>
</gene>
<comment type="caution">
    <text evidence="1">The sequence shown here is derived from an EMBL/GenBank/DDBJ whole genome shotgun (WGS) entry which is preliminary data.</text>
</comment>
<organism evidence="1 2">
    <name type="scientific">Eruca vesicaria subsp. sativa</name>
    <name type="common">Garden rocket</name>
    <name type="synonym">Eruca sativa</name>
    <dbReference type="NCBI Taxonomy" id="29727"/>
    <lineage>
        <taxon>Eukaryota</taxon>
        <taxon>Viridiplantae</taxon>
        <taxon>Streptophyta</taxon>
        <taxon>Embryophyta</taxon>
        <taxon>Tracheophyta</taxon>
        <taxon>Spermatophyta</taxon>
        <taxon>Magnoliopsida</taxon>
        <taxon>eudicotyledons</taxon>
        <taxon>Gunneridae</taxon>
        <taxon>Pentapetalae</taxon>
        <taxon>rosids</taxon>
        <taxon>malvids</taxon>
        <taxon>Brassicales</taxon>
        <taxon>Brassicaceae</taxon>
        <taxon>Brassiceae</taxon>
        <taxon>Eruca</taxon>
    </lineage>
</organism>
<dbReference type="InterPro" id="IPR012340">
    <property type="entry name" value="NA-bd_OB-fold"/>
</dbReference>
<proteinExistence type="predicted"/>
<dbReference type="Gene3D" id="2.40.50.140">
    <property type="entry name" value="Nucleic acid-binding proteins"/>
    <property type="match status" value="1"/>
</dbReference>
<protein>
    <submittedName>
        <fullName evidence="1">Uncharacterized protein</fullName>
    </submittedName>
</protein>
<evidence type="ECO:0000313" key="2">
    <source>
        <dbReference type="Proteomes" id="UP001642260"/>
    </source>
</evidence>
<dbReference type="EMBL" id="CAKOAT010445154">
    <property type="protein sequence ID" value="CAH8373722.1"/>
    <property type="molecule type" value="Genomic_DNA"/>
</dbReference>
<dbReference type="SUPFAM" id="SSF50249">
    <property type="entry name" value="Nucleic acid-binding proteins"/>
    <property type="match status" value="1"/>
</dbReference>
<evidence type="ECO:0000313" key="1">
    <source>
        <dbReference type="EMBL" id="CAH8373722.1"/>
    </source>
</evidence>
<name>A0ABC8L5A3_ERUVS</name>
<accession>A0ABC8L5A3</accession>
<dbReference type="Proteomes" id="UP001642260">
    <property type="component" value="Unassembled WGS sequence"/>
</dbReference>
<keyword evidence="2" id="KW-1185">Reference proteome</keyword>
<reference evidence="1 2" key="1">
    <citation type="submission" date="2022-03" db="EMBL/GenBank/DDBJ databases">
        <authorList>
            <person name="Macdonald S."/>
            <person name="Ahmed S."/>
            <person name="Newling K."/>
        </authorList>
    </citation>
    <scope>NUCLEOTIDE SEQUENCE [LARGE SCALE GENOMIC DNA]</scope>
</reference>
<dbReference type="AlphaFoldDB" id="A0ABC8L5A3"/>
<sequence>MLRFLDLYKYVYRVGLSIVDDTAEGTFVCFGGVMTKLHKLEAREAGQMLGVNPEDSPLPSFITDMNGNGKTYTFQVRLTTYNFTTSRQTFAITRILGEHPRLPLPDLIDNVSLPYYVVALFDYVLVAHTFRMYQLITQCLLHPILEGAVVTQLRKS</sequence>